<keyword evidence="3" id="KW-0862">Zinc</keyword>
<dbReference type="Proteomes" id="UP001583177">
    <property type="component" value="Unassembled WGS sequence"/>
</dbReference>
<protein>
    <recommendedName>
        <fullName evidence="10">Transcription factor domain-containing protein</fullName>
    </recommendedName>
</protein>
<organism evidence="8 9">
    <name type="scientific">Diaporthe australafricana</name>
    <dbReference type="NCBI Taxonomy" id="127596"/>
    <lineage>
        <taxon>Eukaryota</taxon>
        <taxon>Fungi</taxon>
        <taxon>Dikarya</taxon>
        <taxon>Ascomycota</taxon>
        <taxon>Pezizomycotina</taxon>
        <taxon>Sordariomycetes</taxon>
        <taxon>Sordariomycetidae</taxon>
        <taxon>Diaporthales</taxon>
        <taxon>Diaporthaceae</taxon>
        <taxon>Diaporthe</taxon>
    </lineage>
</organism>
<keyword evidence="4" id="KW-0805">Transcription regulation</keyword>
<evidence type="ECO:0000256" key="4">
    <source>
        <dbReference type="ARBA" id="ARBA00023015"/>
    </source>
</evidence>
<evidence type="ECO:0000313" key="9">
    <source>
        <dbReference type="Proteomes" id="UP001583177"/>
    </source>
</evidence>
<proteinExistence type="predicted"/>
<accession>A0ABR3WCG2</accession>
<evidence type="ECO:0000256" key="1">
    <source>
        <dbReference type="ARBA" id="ARBA00004123"/>
    </source>
</evidence>
<evidence type="ECO:0000256" key="2">
    <source>
        <dbReference type="ARBA" id="ARBA00022723"/>
    </source>
</evidence>
<evidence type="ECO:0000256" key="5">
    <source>
        <dbReference type="ARBA" id="ARBA00023125"/>
    </source>
</evidence>
<keyword evidence="2" id="KW-0479">Metal-binding</keyword>
<sequence length="340" mass="38854">MSLADIMEPTQSLKDLRLPEKLRIEELVAFYFAHSHTLYPVINRKEFLEVLRCIHEDPLDPLARHPLSLFRVWMVLAIGASSHCSISMVEESEPTLYYNKALEYFEAAFEYGDMPFTDVDDEFIHADGVHGHNSLEPSLMAVTRHILSLRQIASKISINVYGNRVRIRANTPDRDDIIKSLHKELIDWRRSTPFPLPDAHPRVPHLSSNWYDFNYYSHLAMLYRPSPLFPTLDSAQVKKLADAASMSIRQAYGMHRQKRIAYNWLNLLSLFTSTISLIYATTAQPQELVSHLKQTQVIDDLELALCLSEKLSSKFAAAASLRGIIGRVLGRYKEIAKGKS</sequence>
<comment type="subcellular location">
    <subcellularLocation>
        <location evidence="1">Nucleus</location>
    </subcellularLocation>
</comment>
<dbReference type="EMBL" id="JAWRVE010000103">
    <property type="protein sequence ID" value="KAL1858807.1"/>
    <property type="molecule type" value="Genomic_DNA"/>
</dbReference>
<dbReference type="InterPro" id="IPR052202">
    <property type="entry name" value="Yeast_MetPath_Reg"/>
</dbReference>
<evidence type="ECO:0000313" key="8">
    <source>
        <dbReference type="EMBL" id="KAL1858807.1"/>
    </source>
</evidence>
<dbReference type="CDD" id="cd12148">
    <property type="entry name" value="fungal_TF_MHR"/>
    <property type="match status" value="1"/>
</dbReference>
<evidence type="ECO:0000256" key="6">
    <source>
        <dbReference type="ARBA" id="ARBA00023163"/>
    </source>
</evidence>
<keyword evidence="5" id="KW-0238">DNA-binding</keyword>
<comment type="caution">
    <text evidence="8">The sequence shown here is derived from an EMBL/GenBank/DDBJ whole genome shotgun (WGS) entry which is preliminary data.</text>
</comment>
<evidence type="ECO:0008006" key="10">
    <source>
        <dbReference type="Google" id="ProtNLM"/>
    </source>
</evidence>
<keyword evidence="6" id="KW-0804">Transcription</keyword>
<evidence type="ECO:0000256" key="7">
    <source>
        <dbReference type="ARBA" id="ARBA00023242"/>
    </source>
</evidence>
<reference evidence="8 9" key="1">
    <citation type="journal article" date="2024" name="IMA Fungus">
        <title>IMA Genome - F19 : A genome assembly and annotation guide to empower mycologists, including annotated draft genome sequences of Ceratocystis pirilliformis, Diaporthe australafricana, Fusarium ophioides, Paecilomyces lecythidis, and Sporothrix stenoceras.</title>
        <authorList>
            <person name="Aylward J."/>
            <person name="Wilson A.M."/>
            <person name="Visagie C.M."/>
            <person name="Spraker J."/>
            <person name="Barnes I."/>
            <person name="Buitendag C."/>
            <person name="Ceriani C."/>
            <person name="Del Mar Angel L."/>
            <person name="du Plessis D."/>
            <person name="Fuchs T."/>
            <person name="Gasser K."/>
            <person name="Kramer D."/>
            <person name="Li W."/>
            <person name="Munsamy K."/>
            <person name="Piso A."/>
            <person name="Price J.L."/>
            <person name="Sonnekus B."/>
            <person name="Thomas C."/>
            <person name="van der Nest A."/>
            <person name="van Dijk A."/>
            <person name="van Heerden A."/>
            <person name="van Vuuren N."/>
            <person name="Yilmaz N."/>
            <person name="Duong T.A."/>
            <person name="van der Merwe N.A."/>
            <person name="Wingfield M.J."/>
            <person name="Wingfield B.D."/>
        </authorList>
    </citation>
    <scope>NUCLEOTIDE SEQUENCE [LARGE SCALE GENOMIC DNA]</scope>
    <source>
        <strain evidence="8 9">CMW 18300</strain>
    </source>
</reference>
<gene>
    <name evidence="8" type="ORF">Daus18300_009805</name>
</gene>
<evidence type="ECO:0000256" key="3">
    <source>
        <dbReference type="ARBA" id="ARBA00022833"/>
    </source>
</evidence>
<dbReference type="PANTHER" id="PTHR47782">
    <property type="entry name" value="ZN(II)2CYS6 TRANSCRIPTION FACTOR (EUROFUNG)-RELATED"/>
    <property type="match status" value="1"/>
</dbReference>
<keyword evidence="9" id="KW-1185">Reference proteome</keyword>
<keyword evidence="7" id="KW-0539">Nucleus</keyword>
<name>A0ABR3WCG2_9PEZI</name>
<dbReference type="PANTHER" id="PTHR47782:SF12">
    <property type="entry name" value="ZN(II)2CYS6 TRANSCRIPTION FACTOR (EUROFUNG)"/>
    <property type="match status" value="1"/>
</dbReference>